<feature type="compositionally biased region" description="Basic residues" evidence="1">
    <location>
        <begin position="235"/>
        <end position="251"/>
    </location>
</feature>
<accession>A0A225URJ3</accession>
<sequence length="294" mass="32298">MRQTQEALARIQSDQADEAILAAHAEAAIQAERLRAAKETEARLKAQHFQTEADFAERLRIQRMQDESERARWVDDVQKSTNMQIAILQQQMCEMEAERDREREAAKNIQEFQVSQLRDLRATSAQVQHATVTPVPDALSQIKTESGIANFQQDARSHDAGNVAVKRRKSADKEATATRADALLAAQLQATIQRVNVAKQRTKPATTVLTAVKTEVGAKATKAPAPKSSDDVKAKTKKATPKARTSRKVRRGGYPSDSDPSSEDDDSGSSSDDSDSSFCEPLSDMVVPKATQGR</sequence>
<keyword evidence="3" id="KW-1185">Reference proteome</keyword>
<proteinExistence type="predicted"/>
<comment type="caution">
    <text evidence="2">The sequence shown here is derived from an EMBL/GenBank/DDBJ whole genome shotgun (WGS) entry which is preliminary data.</text>
</comment>
<evidence type="ECO:0000256" key="1">
    <source>
        <dbReference type="SAM" id="MobiDB-lite"/>
    </source>
</evidence>
<dbReference type="AlphaFoldDB" id="A0A225URJ3"/>
<evidence type="ECO:0000313" key="3">
    <source>
        <dbReference type="Proteomes" id="UP000198211"/>
    </source>
</evidence>
<feature type="compositionally biased region" description="Low complexity" evidence="1">
    <location>
        <begin position="218"/>
        <end position="227"/>
    </location>
</feature>
<gene>
    <name evidence="2" type="ORF">PHMEG_00034377</name>
</gene>
<name>A0A225URJ3_9STRA</name>
<feature type="region of interest" description="Disordered" evidence="1">
    <location>
        <begin position="215"/>
        <end position="294"/>
    </location>
</feature>
<organism evidence="2 3">
    <name type="scientific">Phytophthora megakarya</name>
    <dbReference type="NCBI Taxonomy" id="4795"/>
    <lineage>
        <taxon>Eukaryota</taxon>
        <taxon>Sar</taxon>
        <taxon>Stramenopiles</taxon>
        <taxon>Oomycota</taxon>
        <taxon>Peronosporomycetes</taxon>
        <taxon>Peronosporales</taxon>
        <taxon>Peronosporaceae</taxon>
        <taxon>Phytophthora</taxon>
    </lineage>
</organism>
<evidence type="ECO:0000313" key="2">
    <source>
        <dbReference type="EMBL" id="OWY95580.1"/>
    </source>
</evidence>
<reference evidence="3" key="1">
    <citation type="submission" date="2017-03" db="EMBL/GenBank/DDBJ databases">
        <title>Phytopthora megakarya and P. palmivora, two closely related causual agents of cacao black pod achieved similar genome size and gene model numbers by different mechanisms.</title>
        <authorList>
            <person name="Ali S."/>
            <person name="Shao J."/>
            <person name="Larry D.J."/>
            <person name="Kronmiller B."/>
            <person name="Shen D."/>
            <person name="Strem M.D."/>
            <person name="Melnick R.L."/>
            <person name="Guiltinan M.J."/>
            <person name="Tyler B.M."/>
            <person name="Meinhardt L.W."/>
            <person name="Bailey B.A."/>
        </authorList>
    </citation>
    <scope>NUCLEOTIDE SEQUENCE [LARGE SCALE GENOMIC DNA]</scope>
    <source>
        <strain evidence="3">zdho120</strain>
    </source>
</reference>
<feature type="compositionally biased region" description="Acidic residues" evidence="1">
    <location>
        <begin position="260"/>
        <end position="275"/>
    </location>
</feature>
<dbReference type="EMBL" id="NBNE01012745">
    <property type="protein sequence ID" value="OWY95580.1"/>
    <property type="molecule type" value="Genomic_DNA"/>
</dbReference>
<dbReference type="Proteomes" id="UP000198211">
    <property type="component" value="Unassembled WGS sequence"/>
</dbReference>
<protein>
    <submittedName>
        <fullName evidence="2">Uncharacterized protein</fullName>
    </submittedName>
</protein>